<feature type="transmembrane region" description="Helical" evidence="1">
    <location>
        <begin position="204"/>
        <end position="226"/>
    </location>
</feature>
<name>A0ABR3DF29_NEUIN</name>
<evidence type="ECO:0000256" key="1">
    <source>
        <dbReference type="SAM" id="Phobius"/>
    </source>
</evidence>
<reference evidence="2 3" key="1">
    <citation type="submission" date="2023-09" db="EMBL/GenBank/DDBJ databases">
        <title>Multi-omics analysis of a traditional fermented food reveals byproduct-associated fungal strains for waste-to-food upcycling.</title>
        <authorList>
            <consortium name="Lawrence Berkeley National Laboratory"/>
            <person name="Rekdal V.M."/>
            <person name="Villalobos-Escobedo J.M."/>
            <person name="Rodriguez-Valeron N."/>
            <person name="Garcia M.O."/>
            <person name="Vasquez D.P."/>
            <person name="Damayanti I."/>
            <person name="Sorensen P.M."/>
            <person name="Baidoo E.E."/>
            <person name="De Carvalho A.C."/>
            <person name="Riley R."/>
            <person name="Lipzen A."/>
            <person name="He G."/>
            <person name="Yan M."/>
            <person name="Haridas S."/>
            <person name="Daum C."/>
            <person name="Yoshinaga Y."/>
            <person name="Ng V."/>
            <person name="Grigoriev I.V."/>
            <person name="Munk R."/>
            <person name="Nuraida L."/>
            <person name="Wijaya C.H."/>
            <person name="Morales P.-C."/>
            <person name="Keasling J.D."/>
        </authorList>
    </citation>
    <scope>NUCLEOTIDE SEQUENCE [LARGE SCALE GENOMIC DNA]</scope>
    <source>
        <strain evidence="2 3">FGSC 2613</strain>
    </source>
</reference>
<sequence length="292" mass="31781">MNDGLPGYVTMESTVSMAAADCADVACIPASVADCCVADCCVAECDEVFGCNLEVVSDSSVEEVSMLLEGVVVVRAIIITMITRRIRRFISRIGRCFVVRDVATATDLTLTLLLRWPSWGVFTAYAVVLIVTTSAYAYLIVLLMTTTLRTAILSAMMLGIMMLGTIMLETIIFRSAMILAIMLGRTTPAYAALVALLRRIAAIVMATLEFISLSLVISMVNIATLVTTISPVLVVATATITIICIVVGLVCTKDIMFFLCRYEALSIGYWVVIGSLWRRYFVGIYWGIIKVV</sequence>
<proteinExistence type="predicted"/>
<dbReference type="Proteomes" id="UP001451303">
    <property type="component" value="Unassembled WGS sequence"/>
</dbReference>
<organism evidence="2 3">
    <name type="scientific">Neurospora intermedia</name>
    <dbReference type="NCBI Taxonomy" id="5142"/>
    <lineage>
        <taxon>Eukaryota</taxon>
        <taxon>Fungi</taxon>
        <taxon>Dikarya</taxon>
        <taxon>Ascomycota</taxon>
        <taxon>Pezizomycotina</taxon>
        <taxon>Sordariomycetes</taxon>
        <taxon>Sordariomycetidae</taxon>
        <taxon>Sordariales</taxon>
        <taxon>Sordariaceae</taxon>
        <taxon>Neurospora</taxon>
    </lineage>
</organism>
<keyword evidence="3" id="KW-1185">Reference proteome</keyword>
<gene>
    <name evidence="2" type="ORF">QR685DRAFT_544093</name>
</gene>
<evidence type="ECO:0000313" key="3">
    <source>
        <dbReference type="Proteomes" id="UP001451303"/>
    </source>
</evidence>
<feature type="transmembrane region" description="Helical" evidence="1">
    <location>
        <begin position="122"/>
        <end position="144"/>
    </location>
</feature>
<evidence type="ECO:0000313" key="2">
    <source>
        <dbReference type="EMBL" id="KAL0470376.1"/>
    </source>
</evidence>
<keyword evidence="1" id="KW-1133">Transmembrane helix</keyword>
<comment type="caution">
    <text evidence="2">The sequence shown here is derived from an EMBL/GenBank/DDBJ whole genome shotgun (WGS) entry which is preliminary data.</text>
</comment>
<feature type="transmembrane region" description="Helical" evidence="1">
    <location>
        <begin position="151"/>
        <end position="172"/>
    </location>
</feature>
<feature type="transmembrane region" description="Helical" evidence="1">
    <location>
        <begin position="264"/>
        <end position="288"/>
    </location>
</feature>
<dbReference type="EMBL" id="JAVLET010000004">
    <property type="protein sequence ID" value="KAL0470376.1"/>
    <property type="molecule type" value="Genomic_DNA"/>
</dbReference>
<protein>
    <submittedName>
        <fullName evidence="2">Uncharacterized protein</fullName>
    </submittedName>
</protein>
<feature type="transmembrane region" description="Helical" evidence="1">
    <location>
        <begin position="232"/>
        <end position="252"/>
    </location>
</feature>
<keyword evidence="1" id="KW-0472">Membrane</keyword>
<keyword evidence="1" id="KW-0812">Transmembrane</keyword>
<accession>A0ABR3DF29</accession>